<dbReference type="Proteomes" id="UP000481043">
    <property type="component" value="Unassembled WGS sequence"/>
</dbReference>
<dbReference type="Pfam" id="PF13305">
    <property type="entry name" value="TetR_C_33"/>
    <property type="match status" value="1"/>
</dbReference>
<dbReference type="InterPro" id="IPR001647">
    <property type="entry name" value="HTH_TetR"/>
</dbReference>
<dbReference type="PROSITE" id="PS50977">
    <property type="entry name" value="HTH_TETR_2"/>
    <property type="match status" value="1"/>
</dbReference>
<dbReference type="SUPFAM" id="SSF46689">
    <property type="entry name" value="Homeodomain-like"/>
    <property type="match status" value="1"/>
</dbReference>
<dbReference type="Gene3D" id="1.10.357.10">
    <property type="entry name" value="Tetracycline Repressor, domain 2"/>
    <property type="match status" value="1"/>
</dbReference>
<protein>
    <submittedName>
        <fullName evidence="6">TetR/AcrR family transcriptional regulator</fullName>
    </submittedName>
</protein>
<dbReference type="InterPro" id="IPR009057">
    <property type="entry name" value="Homeodomain-like_sf"/>
</dbReference>
<dbReference type="GO" id="GO:0003677">
    <property type="term" value="F:DNA binding"/>
    <property type="evidence" value="ECO:0007669"/>
    <property type="project" value="UniProtKB-UniRule"/>
</dbReference>
<proteinExistence type="predicted"/>
<keyword evidence="1" id="KW-0805">Transcription regulation</keyword>
<organism evidence="6 7">
    <name type="scientific">Bacillus mesophilus</name>
    <dbReference type="NCBI Taxonomy" id="1808955"/>
    <lineage>
        <taxon>Bacteria</taxon>
        <taxon>Bacillati</taxon>
        <taxon>Bacillota</taxon>
        <taxon>Bacilli</taxon>
        <taxon>Bacillales</taxon>
        <taxon>Bacillaceae</taxon>
        <taxon>Bacillus</taxon>
    </lineage>
</organism>
<accession>A0A6M0Q9G9</accession>
<evidence type="ECO:0000313" key="6">
    <source>
        <dbReference type="EMBL" id="NEY73011.1"/>
    </source>
</evidence>
<dbReference type="EMBL" id="JAAIWM010000005">
    <property type="protein sequence ID" value="NEY73011.1"/>
    <property type="molecule type" value="Genomic_DNA"/>
</dbReference>
<dbReference type="Pfam" id="PF00440">
    <property type="entry name" value="TetR_N"/>
    <property type="match status" value="1"/>
</dbReference>
<feature type="domain" description="HTH tetR-type" evidence="5">
    <location>
        <begin position="6"/>
        <end position="66"/>
    </location>
</feature>
<evidence type="ECO:0000256" key="3">
    <source>
        <dbReference type="ARBA" id="ARBA00023163"/>
    </source>
</evidence>
<comment type="caution">
    <text evidence="6">The sequence shown here is derived from an EMBL/GenBank/DDBJ whole genome shotgun (WGS) entry which is preliminary data.</text>
</comment>
<dbReference type="InterPro" id="IPR025996">
    <property type="entry name" value="MT1864/Rv1816-like_C"/>
</dbReference>
<name>A0A6M0Q9G9_9BACI</name>
<evidence type="ECO:0000256" key="4">
    <source>
        <dbReference type="PROSITE-ProRule" id="PRU00335"/>
    </source>
</evidence>
<dbReference type="AlphaFoldDB" id="A0A6M0Q9G9"/>
<dbReference type="InterPro" id="IPR036271">
    <property type="entry name" value="Tet_transcr_reg_TetR-rel_C_sf"/>
</dbReference>
<dbReference type="SUPFAM" id="SSF48498">
    <property type="entry name" value="Tetracyclin repressor-like, C-terminal domain"/>
    <property type="match status" value="1"/>
</dbReference>
<sequence length="188" mass="20699">MSPRMGLDKVTIIEVAVELANNEGMEAVTLATLAKRLNIRTPSLYNHIEGLDDLRNKLALIGMNRLFHGLKAAIGNKTGDEAVHAMSIGYVQFSRQNPGLYELTLAAPNPENIEIQQAGKSIVELTIEVLQEYKLERENAIHAVRGLRSLLHGFASLEQKQAFGLPVNLDKSLHLLVNTFLAGLHSLK</sequence>
<evidence type="ECO:0000256" key="2">
    <source>
        <dbReference type="ARBA" id="ARBA00023125"/>
    </source>
</evidence>
<evidence type="ECO:0000313" key="7">
    <source>
        <dbReference type="Proteomes" id="UP000481043"/>
    </source>
</evidence>
<keyword evidence="2 4" id="KW-0238">DNA-binding</keyword>
<keyword evidence="7" id="KW-1185">Reference proteome</keyword>
<evidence type="ECO:0000256" key="1">
    <source>
        <dbReference type="ARBA" id="ARBA00023015"/>
    </source>
</evidence>
<evidence type="ECO:0000259" key="5">
    <source>
        <dbReference type="PROSITE" id="PS50977"/>
    </source>
</evidence>
<feature type="DNA-binding region" description="H-T-H motif" evidence="4">
    <location>
        <begin position="29"/>
        <end position="48"/>
    </location>
</feature>
<gene>
    <name evidence="6" type="ORF">G4D63_14830</name>
</gene>
<dbReference type="RefSeq" id="WP_163180478.1">
    <property type="nucleotide sequence ID" value="NZ_JAAIWM010000005.1"/>
</dbReference>
<keyword evidence="3" id="KW-0804">Transcription</keyword>
<reference evidence="6 7" key="1">
    <citation type="submission" date="2020-02" db="EMBL/GenBank/DDBJ databases">
        <title>Bacillus aquiflavi sp. nov., isolated from yellow water of strong flavor Chinese baijiu in Yibin region of China.</title>
        <authorList>
            <person name="Xie J."/>
        </authorList>
    </citation>
    <scope>NUCLEOTIDE SEQUENCE [LARGE SCALE GENOMIC DNA]</scope>
    <source>
        <strain evidence="6 7">SA4</strain>
    </source>
</reference>
<dbReference type="Gene3D" id="1.10.10.60">
    <property type="entry name" value="Homeodomain-like"/>
    <property type="match status" value="1"/>
</dbReference>